<protein>
    <submittedName>
        <fullName evidence="1">Uncharacterized protein</fullName>
    </submittedName>
</protein>
<dbReference type="AlphaFoldDB" id="W2Q1V3"/>
<sequence>MDKIQTTWIQAVDDHDLVFFVLVAMINRIKEKLSVRRKRGLNTSTVDTSITGGSHSSPHHQRQFEPAQVTKVGFPEYSYVVITSSGQQQKINCVHVKQWQRRAQVASGFFMWNPSSQVFIGGQATRLLDLAVYEQQNQAF</sequence>
<reference evidence="2" key="1">
    <citation type="submission" date="2011-12" db="EMBL/GenBank/DDBJ databases">
        <authorList>
            <consortium name="The Broad Institute Genome Sequencing Platform"/>
            <person name="Russ C."/>
            <person name="Tyler B."/>
            <person name="Panabieres F."/>
            <person name="Shan W."/>
            <person name="Tripathy S."/>
            <person name="Grunwald N."/>
            <person name="Machado M."/>
            <person name="Young S.K."/>
            <person name="Zeng Q."/>
            <person name="Gargeya S."/>
            <person name="Fitzgerald M."/>
            <person name="Haas B."/>
            <person name="Abouelleil A."/>
            <person name="Alvarado L."/>
            <person name="Arachchi H.M."/>
            <person name="Berlin A."/>
            <person name="Chapman S.B."/>
            <person name="Gearin G."/>
            <person name="Goldberg J."/>
            <person name="Griggs A."/>
            <person name="Gujja S."/>
            <person name="Hansen M."/>
            <person name="Heiman D."/>
            <person name="Howarth C."/>
            <person name="Larimer J."/>
            <person name="Lui A."/>
            <person name="MacDonald P.J.P."/>
            <person name="McCowen C."/>
            <person name="Montmayeur A."/>
            <person name="Murphy C."/>
            <person name="Neiman D."/>
            <person name="Pearson M."/>
            <person name="Priest M."/>
            <person name="Roberts A."/>
            <person name="Saif S."/>
            <person name="Shea T."/>
            <person name="Sisk P."/>
            <person name="Stolte C."/>
            <person name="Sykes S."/>
            <person name="Wortman J."/>
            <person name="Nusbaum C."/>
            <person name="Birren B."/>
        </authorList>
    </citation>
    <scope>NUCLEOTIDE SEQUENCE [LARGE SCALE GENOMIC DNA]</scope>
    <source>
        <strain evidence="2">INRA-310</strain>
    </source>
</reference>
<reference evidence="1 2" key="2">
    <citation type="submission" date="2013-11" db="EMBL/GenBank/DDBJ databases">
        <title>The Genome Sequence of Phytophthora parasitica INRA-310.</title>
        <authorList>
            <consortium name="The Broad Institute Genomics Platform"/>
            <person name="Russ C."/>
            <person name="Tyler B."/>
            <person name="Panabieres F."/>
            <person name="Shan W."/>
            <person name="Tripathy S."/>
            <person name="Grunwald N."/>
            <person name="Machado M."/>
            <person name="Johnson C.S."/>
            <person name="Arredondo F."/>
            <person name="Hong C."/>
            <person name="Coffey M."/>
            <person name="Young S.K."/>
            <person name="Zeng Q."/>
            <person name="Gargeya S."/>
            <person name="Fitzgerald M."/>
            <person name="Abouelleil A."/>
            <person name="Alvarado L."/>
            <person name="Chapman S.B."/>
            <person name="Gainer-Dewar J."/>
            <person name="Goldberg J."/>
            <person name="Griggs A."/>
            <person name="Gujja S."/>
            <person name="Hansen M."/>
            <person name="Howarth C."/>
            <person name="Imamovic A."/>
            <person name="Ireland A."/>
            <person name="Larimer J."/>
            <person name="McCowan C."/>
            <person name="Murphy C."/>
            <person name="Pearson M."/>
            <person name="Poon T.W."/>
            <person name="Priest M."/>
            <person name="Roberts A."/>
            <person name="Saif S."/>
            <person name="Shea T."/>
            <person name="Sykes S."/>
            <person name="Wortman J."/>
            <person name="Nusbaum C."/>
            <person name="Birren B."/>
        </authorList>
    </citation>
    <scope>NUCLEOTIDE SEQUENCE [LARGE SCALE GENOMIC DNA]</scope>
    <source>
        <strain evidence="1 2">INRA-310</strain>
    </source>
</reference>
<accession>W2Q1V3</accession>
<evidence type="ECO:0000313" key="1">
    <source>
        <dbReference type="EMBL" id="ETN06831.1"/>
    </source>
</evidence>
<organism evidence="1 2">
    <name type="scientific">Phytophthora nicotianae (strain INRA-310)</name>
    <name type="common">Phytophthora parasitica</name>
    <dbReference type="NCBI Taxonomy" id="761204"/>
    <lineage>
        <taxon>Eukaryota</taxon>
        <taxon>Sar</taxon>
        <taxon>Stramenopiles</taxon>
        <taxon>Oomycota</taxon>
        <taxon>Peronosporomycetes</taxon>
        <taxon>Peronosporales</taxon>
        <taxon>Peronosporaceae</taxon>
        <taxon>Phytophthora</taxon>
    </lineage>
</organism>
<dbReference type="Proteomes" id="UP000018817">
    <property type="component" value="Unassembled WGS sequence"/>
</dbReference>
<dbReference type="RefSeq" id="XP_008907799.1">
    <property type="nucleotide sequence ID" value="XM_008909551.1"/>
</dbReference>
<dbReference type="EMBL" id="KI669594">
    <property type="protein sequence ID" value="ETN06831.1"/>
    <property type="molecule type" value="Genomic_DNA"/>
</dbReference>
<name>W2Q1V3_PHYN3</name>
<dbReference type="GeneID" id="20191875"/>
<gene>
    <name evidence="1" type="ORF">PPTG_23276</name>
</gene>
<evidence type="ECO:0000313" key="2">
    <source>
        <dbReference type="Proteomes" id="UP000018817"/>
    </source>
</evidence>
<dbReference type="VEuPathDB" id="FungiDB:PPTG_23276"/>
<proteinExistence type="predicted"/>